<gene>
    <name evidence="2" type="ORF">FZEAL_10882</name>
</gene>
<feature type="non-terminal residue" evidence="2">
    <location>
        <position position="157"/>
    </location>
</feature>
<reference evidence="2" key="2">
    <citation type="submission" date="2020-05" db="EMBL/GenBank/DDBJ databases">
        <authorList>
            <person name="Kim H.-S."/>
            <person name="Proctor R.H."/>
            <person name="Brown D.W."/>
        </authorList>
    </citation>
    <scope>NUCLEOTIDE SEQUENCE</scope>
    <source>
        <strain evidence="2">NRRL 22465</strain>
    </source>
</reference>
<feature type="chain" id="PRO_5033987067" evidence="1">
    <location>
        <begin position="20"/>
        <end position="157"/>
    </location>
</feature>
<dbReference type="OrthoDB" id="4094614at2759"/>
<dbReference type="PANTHER" id="PTHR35523:SF1">
    <property type="entry name" value="CELL WALL PROTEIN SED1"/>
    <property type="match status" value="1"/>
</dbReference>
<organism evidence="2 3">
    <name type="scientific">Fusarium zealandicum</name>
    <dbReference type="NCBI Taxonomy" id="1053134"/>
    <lineage>
        <taxon>Eukaryota</taxon>
        <taxon>Fungi</taxon>
        <taxon>Dikarya</taxon>
        <taxon>Ascomycota</taxon>
        <taxon>Pezizomycotina</taxon>
        <taxon>Sordariomycetes</taxon>
        <taxon>Hypocreomycetidae</taxon>
        <taxon>Hypocreales</taxon>
        <taxon>Nectriaceae</taxon>
        <taxon>Fusarium</taxon>
        <taxon>Fusarium staphyleae species complex</taxon>
    </lineage>
</organism>
<keyword evidence="1" id="KW-0732">Signal</keyword>
<dbReference type="GO" id="GO:0031505">
    <property type="term" value="P:fungal-type cell wall organization"/>
    <property type="evidence" value="ECO:0007669"/>
    <property type="project" value="InterPro"/>
</dbReference>
<proteinExistence type="predicted"/>
<dbReference type="GO" id="GO:0005199">
    <property type="term" value="F:structural constituent of cell wall"/>
    <property type="evidence" value="ECO:0007669"/>
    <property type="project" value="InterPro"/>
</dbReference>
<comment type="caution">
    <text evidence="2">The sequence shown here is derived from an EMBL/GenBank/DDBJ whole genome shotgun (WGS) entry which is preliminary data.</text>
</comment>
<keyword evidence="3" id="KW-1185">Reference proteome</keyword>
<dbReference type="EMBL" id="JABEYC010001536">
    <property type="protein sequence ID" value="KAF4964193.1"/>
    <property type="molecule type" value="Genomic_DNA"/>
</dbReference>
<reference evidence="2" key="1">
    <citation type="journal article" date="2020" name="BMC Genomics">
        <title>Correction to: Identification and distribution of gene clusters required for synthesis of sphingolipid metabolism inhibitors in diverse species of the filamentous fungus Fusarium.</title>
        <authorList>
            <person name="Kim H.S."/>
            <person name="Lohmar J.M."/>
            <person name="Busman M."/>
            <person name="Brown D.W."/>
            <person name="Naumann T.A."/>
            <person name="Divon H.H."/>
            <person name="Lysoe E."/>
            <person name="Uhlig S."/>
            <person name="Proctor R.H."/>
        </authorList>
    </citation>
    <scope>NUCLEOTIDE SEQUENCE</scope>
    <source>
        <strain evidence="2">NRRL 22465</strain>
    </source>
</reference>
<sequence length="157" mass="16394">MGFSTRAIAAGLLIGAAQASPVYGNGTQYVTEVVTGYTTYCPGPTTLTYGEKTYTVTEATTLTITDCPGGCTITKPVKPTGPVYTTEVVTAITTYCPVATTLTHGEKTYTITKPTTLTITDCPGGCTVTKPVEAMPPKPTKPVYTTEVVTAITTYCP</sequence>
<dbReference type="AlphaFoldDB" id="A0A8H4TUG8"/>
<dbReference type="PANTHER" id="PTHR35523">
    <property type="entry name" value="CELL WALL PROTEIN SED1"/>
    <property type="match status" value="1"/>
</dbReference>
<dbReference type="GO" id="GO:0009277">
    <property type="term" value="C:fungal-type cell wall"/>
    <property type="evidence" value="ECO:0007669"/>
    <property type="project" value="TreeGrafter"/>
</dbReference>
<evidence type="ECO:0000313" key="2">
    <source>
        <dbReference type="EMBL" id="KAF4964193.1"/>
    </source>
</evidence>
<dbReference type="InterPro" id="IPR038843">
    <property type="entry name" value="Sed1/Spi1"/>
</dbReference>
<protein>
    <submittedName>
        <fullName evidence="2">Uncharacterized protein</fullName>
    </submittedName>
</protein>
<evidence type="ECO:0000256" key="1">
    <source>
        <dbReference type="SAM" id="SignalP"/>
    </source>
</evidence>
<accession>A0A8H4TUG8</accession>
<dbReference type="Proteomes" id="UP000635477">
    <property type="component" value="Unassembled WGS sequence"/>
</dbReference>
<name>A0A8H4TUG8_9HYPO</name>
<evidence type="ECO:0000313" key="3">
    <source>
        <dbReference type="Proteomes" id="UP000635477"/>
    </source>
</evidence>
<feature type="signal peptide" evidence="1">
    <location>
        <begin position="1"/>
        <end position="19"/>
    </location>
</feature>